<dbReference type="InterPro" id="IPR009486">
    <property type="entry name" value="Pur_nuclsid_perm"/>
</dbReference>
<dbReference type="GO" id="GO:0055085">
    <property type="term" value="P:transmembrane transport"/>
    <property type="evidence" value="ECO:0007669"/>
    <property type="project" value="InterPro"/>
</dbReference>
<gene>
    <name evidence="3" type="ORF">I303_08686</name>
    <name evidence="4" type="ORF">I303_106671</name>
</gene>
<dbReference type="Proteomes" id="UP000078595">
    <property type="component" value="Chromosome 8"/>
</dbReference>
<keyword evidence="5" id="KW-1185">Reference proteome</keyword>
<dbReference type="EMBL" id="KI894038">
    <property type="protein sequence ID" value="OBR81300.1"/>
    <property type="molecule type" value="Genomic_DNA"/>
</dbReference>
<dbReference type="GeneID" id="28972385"/>
<organism evidence="3">
    <name type="scientific">Kwoniella dejecticola CBS 10117</name>
    <dbReference type="NCBI Taxonomy" id="1296121"/>
    <lineage>
        <taxon>Eukaryota</taxon>
        <taxon>Fungi</taxon>
        <taxon>Dikarya</taxon>
        <taxon>Basidiomycota</taxon>
        <taxon>Agaricomycotina</taxon>
        <taxon>Tremellomycetes</taxon>
        <taxon>Tremellales</taxon>
        <taxon>Cryptococcaceae</taxon>
        <taxon>Kwoniella</taxon>
    </lineage>
</organism>
<dbReference type="KEGG" id="kdj:28972385"/>
<reference evidence="3" key="1">
    <citation type="submission" date="2013-07" db="EMBL/GenBank/DDBJ databases">
        <title>The Genome Sequence of Cryptococcus dejecticola CBS10117.</title>
        <authorList>
            <consortium name="The Broad Institute Genome Sequencing Platform"/>
            <person name="Cuomo C."/>
            <person name="Litvintseva A."/>
            <person name="Chen Y."/>
            <person name="Heitman J."/>
            <person name="Sun S."/>
            <person name="Springer D."/>
            <person name="Dromer F."/>
            <person name="Young S.K."/>
            <person name="Zeng Q."/>
            <person name="Gargeya S."/>
            <person name="Fitzgerald M."/>
            <person name="Abouelleil A."/>
            <person name="Alvarado L."/>
            <person name="Berlin A.M."/>
            <person name="Chapman S.B."/>
            <person name="Dewar J."/>
            <person name="Goldberg J."/>
            <person name="Griggs A."/>
            <person name="Gujja S."/>
            <person name="Hansen M."/>
            <person name="Howarth C."/>
            <person name="Imamovic A."/>
            <person name="Larimer J."/>
            <person name="McCowan C."/>
            <person name="Murphy C."/>
            <person name="Pearson M."/>
            <person name="Priest M."/>
            <person name="Roberts A."/>
            <person name="Saif S."/>
            <person name="Shea T."/>
            <person name="Sykes S."/>
            <person name="Wortman J."/>
            <person name="Nusbaum C."/>
            <person name="Birren B."/>
        </authorList>
    </citation>
    <scope>NUCLEOTIDE SEQUENCE [LARGE SCALE GENOMIC DNA]</scope>
    <source>
        <strain evidence="3">CBS 10117</strain>
    </source>
</reference>
<evidence type="ECO:0008006" key="6">
    <source>
        <dbReference type="Google" id="ProtNLM"/>
    </source>
</evidence>
<dbReference type="OrthoDB" id="2331083at2759"/>
<dbReference type="Pfam" id="PF06516">
    <property type="entry name" value="NUP"/>
    <property type="match status" value="1"/>
</dbReference>
<accession>A0A1A5ZU43</accession>
<proteinExistence type="predicted"/>
<dbReference type="EMBL" id="CP144537">
    <property type="protein sequence ID" value="WWC64064.1"/>
    <property type="molecule type" value="Genomic_DNA"/>
</dbReference>
<keyword evidence="2" id="KW-0732">Signal</keyword>
<feature type="region of interest" description="Disordered" evidence="1">
    <location>
        <begin position="22"/>
        <end position="41"/>
    </location>
</feature>
<feature type="chain" id="PRO_5008341853" description="Purine nucleoside permease" evidence="2">
    <location>
        <begin position="24"/>
        <end position="400"/>
    </location>
</feature>
<dbReference type="GO" id="GO:0005783">
    <property type="term" value="C:endoplasmic reticulum"/>
    <property type="evidence" value="ECO:0007669"/>
    <property type="project" value="TreeGrafter"/>
</dbReference>
<evidence type="ECO:0000256" key="2">
    <source>
        <dbReference type="SAM" id="SignalP"/>
    </source>
</evidence>
<dbReference type="PANTHER" id="PTHR38643:SF1">
    <property type="entry name" value="PURINE NUCLEOSIDE PERMEASE C285.05-RELATED"/>
    <property type="match status" value="1"/>
</dbReference>
<reference evidence="4" key="2">
    <citation type="submission" date="2013-07" db="EMBL/GenBank/DDBJ databases">
        <authorList>
            <consortium name="The Broad Institute Genome Sequencing Platform"/>
            <person name="Cuomo C."/>
            <person name="Litvintseva A."/>
            <person name="Chen Y."/>
            <person name="Heitman J."/>
            <person name="Sun S."/>
            <person name="Springer D."/>
            <person name="Dromer F."/>
            <person name="Young S.K."/>
            <person name="Zeng Q."/>
            <person name="Gargeya S."/>
            <person name="Fitzgerald M."/>
            <person name="Abouelleil A."/>
            <person name="Alvarado L."/>
            <person name="Berlin A.M."/>
            <person name="Chapman S.B."/>
            <person name="Dewar J."/>
            <person name="Goldberg J."/>
            <person name="Griggs A."/>
            <person name="Gujja S."/>
            <person name="Hansen M."/>
            <person name="Howarth C."/>
            <person name="Imamovic A."/>
            <person name="Larimer J."/>
            <person name="McCowan C."/>
            <person name="Murphy C."/>
            <person name="Pearson M."/>
            <person name="Priest M."/>
            <person name="Roberts A."/>
            <person name="Saif S."/>
            <person name="Shea T."/>
            <person name="Sykes S."/>
            <person name="Wortman J."/>
            <person name="Nusbaum C."/>
            <person name="Birren B."/>
        </authorList>
    </citation>
    <scope>NUCLEOTIDE SEQUENCE</scope>
    <source>
        <strain evidence="4">CBS 10117</strain>
    </source>
</reference>
<dbReference type="PANTHER" id="PTHR38643">
    <property type="entry name" value="PURINE NUCLEOSIDE PERMEASE C285.05-RELATED"/>
    <property type="match status" value="1"/>
</dbReference>
<reference evidence="4" key="3">
    <citation type="submission" date="2024-02" db="EMBL/GenBank/DDBJ databases">
        <title>Comparative genomics of Cryptococcus and Kwoniella reveals pathogenesis evolution and contrasting modes of karyotype evolution via chromosome fusion or intercentromeric recombination.</title>
        <authorList>
            <person name="Coelho M.A."/>
            <person name="David-Palma M."/>
            <person name="Shea T."/>
            <person name="Bowers K."/>
            <person name="McGinley-Smith S."/>
            <person name="Mohammad A.W."/>
            <person name="Gnirke A."/>
            <person name="Yurkov A.M."/>
            <person name="Nowrousian M."/>
            <person name="Sun S."/>
            <person name="Cuomo C.A."/>
            <person name="Heitman J."/>
        </authorList>
    </citation>
    <scope>NUCLEOTIDE SEQUENCE</scope>
    <source>
        <strain evidence="4">CBS 10117</strain>
    </source>
</reference>
<feature type="signal peptide" evidence="2">
    <location>
        <begin position="1"/>
        <end position="23"/>
    </location>
</feature>
<evidence type="ECO:0000256" key="1">
    <source>
        <dbReference type="SAM" id="MobiDB-lite"/>
    </source>
</evidence>
<protein>
    <recommendedName>
        <fullName evidence="6">Purine nucleoside permease</fullName>
    </recommendedName>
</protein>
<dbReference type="STRING" id="1296121.A0A1A5ZU43"/>
<evidence type="ECO:0000313" key="5">
    <source>
        <dbReference type="Proteomes" id="UP000078595"/>
    </source>
</evidence>
<dbReference type="VEuPathDB" id="FungiDB:I303_08686"/>
<name>A0A1A5ZU43_9TREE</name>
<evidence type="ECO:0000313" key="3">
    <source>
        <dbReference type="EMBL" id="OBR81300.1"/>
    </source>
</evidence>
<dbReference type="AlphaFoldDB" id="A0A1A5ZU43"/>
<dbReference type="RefSeq" id="XP_018259142.1">
    <property type="nucleotide sequence ID" value="XM_018411941.1"/>
</dbReference>
<sequence>MVFSTALLCLALALAASSPLVSSTPTQRRDGSYGNSTSGGSGELSFEFPLSPKIMLISLFAPEDVWTQSLGLTNNVTLPGLSPLFPSIGCNDDASICHMTTGESEINAACSTSAMLLAEQFDLTSTYFLIGGIAGVNPYMGTTGSVGFARYAVQVALGYEIDARQIPSNWTTGYWLFGSNAPGEKATTIYGTEVYELNTNLREKVMAYTNGVQLNDTEDAATYRAKYDYAPANQPPQIFKGDVSTSDVYFAGNLLDEAFGNITSLWTNGTGQYALTAEEDNAIFEAMVRAHMAKKMDFSRVVLMRTASDFDRGYGGSDAVTAFQAEQYGFEIAIANIQIAYTPIIEGILSDWNSTFSSGIAPQDQWLYNADIFHNLVQRKREVKEFDKMMKRSQRGQFRR</sequence>
<evidence type="ECO:0000313" key="4">
    <source>
        <dbReference type="EMBL" id="WWC64064.1"/>
    </source>
</evidence>